<dbReference type="CDD" id="cd00167">
    <property type="entry name" value="SANT"/>
    <property type="match status" value="2"/>
</dbReference>
<evidence type="ECO:0000313" key="6">
    <source>
        <dbReference type="Proteomes" id="UP000235220"/>
    </source>
</evidence>
<dbReference type="KEGG" id="jre:109007631"/>
<evidence type="ECO:0000256" key="2">
    <source>
        <dbReference type="ARBA" id="ARBA00023242"/>
    </source>
</evidence>
<keyword evidence="6" id="KW-1185">Reference proteome</keyword>
<reference evidence="7" key="1">
    <citation type="submission" date="2025-08" db="UniProtKB">
        <authorList>
            <consortium name="RefSeq"/>
        </authorList>
    </citation>
    <scope>IDENTIFICATION</scope>
    <source>
        <tissue evidence="7">Leaves</tissue>
    </source>
</reference>
<dbReference type="PANTHER" id="PTHR45614">
    <property type="entry name" value="MYB PROTEIN-RELATED"/>
    <property type="match status" value="1"/>
</dbReference>
<feature type="domain" description="Myb-like" evidence="4">
    <location>
        <begin position="219"/>
        <end position="264"/>
    </location>
</feature>
<feature type="region of interest" description="Disordered" evidence="3">
    <location>
        <begin position="256"/>
        <end position="287"/>
    </location>
</feature>
<dbReference type="GO" id="GO:0000978">
    <property type="term" value="F:RNA polymerase II cis-regulatory region sequence-specific DNA binding"/>
    <property type="evidence" value="ECO:0000318"/>
    <property type="project" value="GO_Central"/>
</dbReference>
<dbReference type="PROSITE" id="PS51294">
    <property type="entry name" value="HTH_MYB"/>
    <property type="match status" value="2"/>
</dbReference>
<dbReference type="RefSeq" id="XP_035545921.1">
    <property type="nucleotide sequence ID" value="XM_035690028.1"/>
</dbReference>
<dbReference type="InterPro" id="IPR017930">
    <property type="entry name" value="Myb_dom"/>
</dbReference>
<feature type="domain" description="HTH myb-type" evidence="5">
    <location>
        <begin position="139"/>
        <end position="177"/>
    </location>
</feature>
<evidence type="ECO:0000256" key="1">
    <source>
        <dbReference type="ARBA" id="ARBA00004123"/>
    </source>
</evidence>
<protein>
    <submittedName>
        <fullName evidence="7">Transcription factor MYB119-like</fullName>
    </submittedName>
</protein>
<accession>A0A6P9EF20</accession>
<evidence type="ECO:0000259" key="5">
    <source>
        <dbReference type="PROSITE" id="PS51294"/>
    </source>
</evidence>
<dbReference type="SMART" id="SM00717">
    <property type="entry name" value="SANT"/>
    <property type="match status" value="2"/>
</dbReference>
<dbReference type="GeneID" id="109007631"/>
<feature type="compositionally biased region" description="Low complexity" evidence="3">
    <location>
        <begin position="122"/>
        <end position="132"/>
    </location>
</feature>
<dbReference type="OrthoDB" id="2143914at2759"/>
<dbReference type="InterPro" id="IPR009057">
    <property type="entry name" value="Homeodomain-like_sf"/>
</dbReference>
<name>A0A6P9EF20_JUGRE</name>
<keyword evidence="2" id="KW-0539">Nucleus</keyword>
<dbReference type="AlphaFoldDB" id="A0A6P9EF20"/>
<organism evidence="6 7">
    <name type="scientific">Juglans regia</name>
    <name type="common">English walnut</name>
    <dbReference type="NCBI Taxonomy" id="51240"/>
    <lineage>
        <taxon>Eukaryota</taxon>
        <taxon>Viridiplantae</taxon>
        <taxon>Streptophyta</taxon>
        <taxon>Embryophyta</taxon>
        <taxon>Tracheophyta</taxon>
        <taxon>Spermatophyta</taxon>
        <taxon>Magnoliopsida</taxon>
        <taxon>eudicotyledons</taxon>
        <taxon>Gunneridae</taxon>
        <taxon>Pentapetalae</taxon>
        <taxon>rosids</taxon>
        <taxon>fabids</taxon>
        <taxon>Fagales</taxon>
        <taxon>Juglandaceae</taxon>
        <taxon>Juglans</taxon>
    </lineage>
</organism>
<dbReference type="GO" id="GO:0006355">
    <property type="term" value="P:regulation of DNA-templated transcription"/>
    <property type="evidence" value="ECO:0000318"/>
    <property type="project" value="GO_Central"/>
</dbReference>
<dbReference type="PROSITE" id="PS50090">
    <property type="entry name" value="MYB_LIKE"/>
    <property type="match status" value="2"/>
</dbReference>
<feature type="region of interest" description="Disordered" evidence="3">
    <location>
        <begin position="116"/>
        <end position="137"/>
    </location>
</feature>
<dbReference type="GO" id="GO:0000981">
    <property type="term" value="F:DNA-binding transcription factor activity, RNA polymerase II-specific"/>
    <property type="evidence" value="ECO:0000318"/>
    <property type="project" value="GO_Central"/>
</dbReference>
<dbReference type="Proteomes" id="UP000235220">
    <property type="component" value="Chromosome 5"/>
</dbReference>
<evidence type="ECO:0000259" key="4">
    <source>
        <dbReference type="PROSITE" id="PS50090"/>
    </source>
</evidence>
<feature type="compositionally biased region" description="Basic residues" evidence="3">
    <location>
        <begin position="262"/>
        <end position="273"/>
    </location>
</feature>
<feature type="domain" description="HTH myb-type" evidence="5">
    <location>
        <begin position="219"/>
        <end position="268"/>
    </location>
</feature>
<feature type="domain" description="Myb-like" evidence="4">
    <location>
        <begin position="139"/>
        <end position="179"/>
    </location>
</feature>
<evidence type="ECO:0000313" key="7">
    <source>
        <dbReference type="RefSeq" id="XP_035545921.1"/>
    </source>
</evidence>
<sequence>MEGGGEGTVTGGDACGHGNSQSNHPICRSGPPFTAIDRFLYGHNTHFSQTQTQNHAKNKEVVVSDTVLCSFPRSWGAIGGGFSWPSIPEVNVSDDFFVDGETLNWMHEGSPTMGLKEKMEVSGKSSSKGVGKAARKGSSEALIKGQWTDEEDRKLIRLVKQYGVRKWAQIAEKLAGRAGFFMGLDQSEDDLIELTTLRFDIQSPITSIEMKNHRFHYLKDSWSEEEERILVETHAKVGNRWAEIAKFIPGRTENAIKNHWNATRRRQNSRRKNKQTENQKAGKPHSSVLQDYIRSKSTLMISKSTSTTTSSKTMIENPLTQFNNFLPELSEISPLTHDEVDSPTMNISLTYDDELLFMQNLFANHFDQPYVHDNINKVMTTADDPTVLLAETFHVVDDQFKDSSTSIDSNDFRQNKGDQLLTDVVECGFSSFTSKSSLQYCINNEVLQAKGTFTSTSATATTYLHSDLYLSNYLLNGAANSLSANDYSYDDNIMNVDLLTDQSLDDFSTGRKEIDLFEFVSSNSQSSQGSNSSFFLA</sequence>
<dbReference type="PANTHER" id="PTHR45614:SF218">
    <property type="entry name" value="TRANSCRIPTION FACTOR MYB119-RELATED"/>
    <property type="match status" value="1"/>
</dbReference>
<proteinExistence type="predicted"/>
<dbReference type="InterPro" id="IPR050560">
    <property type="entry name" value="MYB_TF"/>
</dbReference>
<comment type="subcellular location">
    <subcellularLocation>
        <location evidence="1">Nucleus</location>
    </subcellularLocation>
</comment>
<dbReference type="InParanoid" id="A0A6P9EF20"/>
<dbReference type="Pfam" id="PF00249">
    <property type="entry name" value="Myb_DNA-binding"/>
    <property type="match status" value="2"/>
</dbReference>
<gene>
    <name evidence="7" type="primary">LOC109007631</name>
</gene>
<dbReference type="SUPFAM" id="SSF46689">
    <property type="entry name" value="Homeodomain-like"/>
    <property type="match status" value="2"/>
</dbReference>
<dbReference type="Gene3D" id="1.10.10.60">
    <property type="entry name" value="Homeodomain-like"/>
    <property type="match status" value="2"/>
</dbReference>
<dbReference type="InterPro" id="IPR001005">
    <property type="entry name" value="SANT/Myb"/>
</dbReference>
<evidence type="ECO:0000256" key="3">
    <source>
        <dbReference type="SAM" id="MobiDB-lite"/>
    </source>
</evidence>
<dbReference type="GO" id="GO:0005634">
    <property type="term" value="C:nucleus"/>
    <property type="evidence" value="ECO:0000318"/>
    <property type="project" value="GO_Central"/>
</dbReference>